<evidence type="ECO:0000313" key="2">
    <source>
        <dbReference type="Proteomes" id="UP001469553"/>
    </source>
</evidence>
<sequence length="116" mass="13577">MSAGEKKAFSLTNYKSNLPVRGRLRFVRSRNFLKKLEKYCWRKCLSLNGPLIFLKDLIAAHFLVSKHAYSAKVCWVLNFVKEVQKIPQGGEVFEFKRPSNLLKRFKRCPLPCEEQL</sequence>
<reference evidence="1 2" key="1">
    <citation type="submission" date="2021-06" db="EMBL/GenBank/DDBJ databases">
        <authorList>
            <person name="Palmer J.M."/>
        </authorList>
    </citation>
    <scope>NUCLEOTIDE SEQUENCE [LARGE SCALE GENOMIC DNA]</scope>
    <source>
        <strain evidence="1 2">AS_MEX2019</strain>
        <tissue evidence="1">Muscle</tissue>
    </source>
</reference>
<gene>
    <name evidence="1" type="ORF">AMECASPLE_033890</name>
</gene>
<name>A0ABV0Z5W1_9TELE</name>
<dbReference type="EMBL" id="JAHRIP010051715">
    <property type="protein sequence ID" value="MEQ2301245.1"/>
    <property type="molecule type" value="Genomic_DNA"/>
</dbReference>
<keyword evidence="2" id="KW-1185">Reference proteome</keyword>
<accession>A0ABV0Z5W1</accession>
<evidence type="ECO:0000313" key="1">
    <source>
        <dbReference type="EMBL" id="MEQ2301245.1"/>
    </source>
</evidence>
<protein>
    <submittedName>
        <fullName evidence="1">Uncharacterized protein</fullName>
    </submittedName>
</protein>
<dbReference type="Proteomes" id="UP001469553">
    <property type="component" value="Unassembled WGS sequence"/>
</dbReference>
<organism evidence="1 2">
    <name type="scientific">Ameca splendens</name>
    <dbReference type="NCBI Taxonomy" id="208324"/>
    <lineage>
        <taxon>Eukaryota</taxon>
        <taxon>Metazoa</taxon>
        <taxon>Chordata</taxon>
        <taxon>Craniata</taxon>
        <taxon>Vertebrata</taxon>
        <taxon>Euteleostomi</taxon>
        <taxon>Actinopterygii</taxon>
        <taxon>Neopterygii</taxon>
        <taxon>Teleostei</taxon>
        <taxon>Neoteleostei</taxon>
        <taxon>Acanthomorphata</taxon>
        <taxon>Ovalentaria</taxon>
        <taxon>Atherinomorphae</taxon>
        <taxon>Cyprinodontiformes</taxon>
        <taxon>Goodeidae</taxon>
        <taxon>Ameca</taxon>
    </lineage>
</organism>
<comment type="caution">
    <text evidence="1">The sequence shown here is derived from an EMBL/GenBank/DDBJ whole genome shotgun (WGS) entry which is preliminary data.</text>
</comment>
<proteinExistence type="predicted"/>